<dbReference type="AlphaFoldDB" id="A0A4P9XP97"/>
<organism evidence="8 9">
    <name type="scientific">Thamnocephalis sphaerospora</name>
    <dbReference type="NCBI Taxonomy" id="78915"/>
    <lineage>
        <taxon>Eukaryota</taxon>
        <taxon>Fungi</taxon>
        <taxon>Fungi incertae sedis</taxon>
        <taxon>Zoopagomycota</taxon>
        <taxon>Zoopagomycotina</taxon>
        <taxon>Zoopagomycetes</taxon>
        <taxon>Zoopagales</taxon>
        <taxon>Sigmoideomycetaceae</taxon>
        <taxon>Thamnocephalis</taxon>
    </lineage>
</organism>
<keyword evidence="3" id="KW-0227">DNA damage</keyword>
<evidence type="ECO:0000256" key="2">
    <source>
        <dbReference type="ARBA" id="ARBA00022670"/>
    </source>
</evidence>
<sequence length="214" mass="24805">MCGRTVLAADPEIILQRYHLRRWLNQERYRPSYNVAPTQQQPVMLQDAATGERVLRSMRWGLIFPAPTACEYAERCTEDHALPQPINARAESLIEGKLIFSAIKRRQRCVIIAEGYYEWLCKGRWRVPYYVRPVNKGLMLLAGVYSITRVNGEDVYSYAIVTTSAFTQLEFLHERMPVIFDDSSDALTHWLDPLVDWSEAVSDTLRPYAGEMEW</sequence>
<keyword evidence="2" id="KW-0645">Protease</keyword>
<dbReference type="OrthoDB" id="2111841at2759"/>
<dbReference type="GO" id="GO:0016829">
    <property type="term" value="F:lyase activity"/>
    <property type="evidence" value="ECO:0007669"/>
    <property type="project" value="UniProtKB-KW"/>
</dbReference>
<dbReference type="InterPro" id="IPR036590">
    <property type="entry name" value="SRAP-like"/>
</dbReference>
<evidence type="ECO:0000256" key="3">
    <source>
        <dbReference type="ARBA" id="ARBA00022763"/>
    </source>
</evidence>
<reference evidence="9" key="1">
    <citation type="journal article" date="2018" name="Nat. Microbiol.">
        <title>Leveraging single-cell genomics to expand the fungal tree of life.</title>
        <authorList>
            <person name="Ahrendt S.R."/>
            <person name="Quandt C.A."/>
            <person name="Ciobanu D."/>
            <person name="Clum A."/>
            <person name="Salamov A."/>
            <person name="Andreopoulos B."/>
            <person name="Cheng J.F."/>
            <person name="Woyke T."/>
            <person name="Pelin A."/>
            <person name="Henrissat B."/>
            <person name="Reynolds N.K."/>
            <person name="Benny G.L."/>
            <person name="Smith M.E."/>
            <person name="James T.Y."/>
            <person name="Grigoriev I.V."/>
        </authorList>
    </citation>
    <scope>NUCLEOTIDE SEQUENCE [LARGE SCALE GENOMIC DNA]</scope>
    <source>
        <strain evidence="9">RSA 1356</strain>
    </source>
</reference>
<accession>A0A4P9XP97</accession>
<keyword evidence="9" id="KW-1185">Reference proteome</keyword>
<dbReference type="Gene3D" id="3.90.1680.10">
    <property type="entry name" value="SOS response associated peptidase-like"/>
    <property type="match status" value="1"/>
</dbReference>
<name>A0A4P9XP97_9FUNG</name>
<dbReference type="PANTHER" id="PTHR13604:SF0">
    <property type="entry name" value="ABASIC SITE PROCESSING PROTEIN HMCES"/>
    <property type="match status" value="1"/>
</dbReference>
<keyword evidence="6" id="KW-0238">DNA-binding</keyword>
<comment type="similarity">
    <text evidence="1">Belongs to the SOS response-associated peptidase family.</text>
</comment>
<dbReference type="GO" id="GO:0106300">
    <property type="term" value="P:protein-DNA covalent cross-linking repair"/>
    <property type="evidence" value="ECO:0007669"/>
    <property type="project" value="InterPro"/>
</dbReference>
<dbReference type="Proteomes" id="UP000271241">
    <property type="component" value="Unassembled WGS sequence"/>
</dbReference>
<gene>
    <name evidence="8" type="ORF">THASP1DRAFT_30939</name>
</gene>
<dbReference type="EMBL" id="KZ992745">
    <property type="protein sequence ID" value="RKP07251.1"/>
    <property type="molecule type" value="Genomic_DNA"/>
</dbReference>
<dbReference type="SUPFAM" id="SSF143081">
    <property type="entry name" value="BB1717-like"/>
    <property type="match status" value="1"/>
</dbReference>
<keyword evidence="4" id="KW-0378">Hydrolase</keyword>
<dbReference type="GO" id="GO:0003697">
    <property type="term" value="F:single-stranded DNA binding"/>
    <property type="evidence" value="ECO:0007669"/>
    <property type="project" value="InterPro"/>
</dbReference>
<protein>
    <recommendedName>
        <fullName evidence="10">Abasic site processing protein</fullName>
    </recommendedName>
</protein>
<evidence type="ECO:0000313" key="9">
    <source>
        <dbReference type="Proteomes" id="UP000271241"/>
    </source>
</evidence>
<dbReference type="STRING" id="78915.A0A4P9XP97"/>
<evidence type="ECO:0000313" key="8">
    <source>
        <dbReference type="EMBL" id="RKP07251.1"/>
    </source>
</evidence>
<dbReference type="GO" id="GO:0006508">
    <property type="term" value="P:proteolysis"/>
    <property type="evidence" value="ECO:0007669"/>
    <property type="project" value="UniProtKB-KW"/>
</dbReference>
<evidence type="ECO:0008006" key="10">
    <source>
        <dbReference type="Google" id="ProtNLM"/>
    </source>
</evidence>
<evidence type="ECO:0000256" key="5">
    <source>
        <dbReference type="ARBA" id="ARBA00023124"/>
    </source>
</evidence>
<keyword evidence="5" id="KW-0190">Covalent protein-DNA linkage</keyword>
<dbReference type="GO" id="GO:0008233">
    <property type="term" value="F:peptidase activity"/>
    <property type="evidence" value="ECO:0007669"/>
    <property type="project" value="UniProtKB-KW"/>
</dbReference>
<dbReference type="InterPro" id="IPR003738">
    <property type="entry name" value="SRAP"/>
</dbReference>
<evidence type="ECO:0000256" key="4">
    <source>
        <dbReference type="ARBA" id="ARBA00022801"/>
    </source>
</evidence>
<evidence type="ECO:0000256" key="7">
    <source>
        <dbReference type="ARBA" id="ARBA00023239"/>
    </source>
</evidence>
<dbReference type="Pfam" id="PF02586">
    <property type="entry name" value="SRAP"/>
    <property type="match status" value="1"/>
</dbReference>
<dbReference type="PANTHER" id="PTHR13604">
    <property type="entry name" value="DC12-RELATED"/>
    <property type="match status" value="1"/>
</dbReference>
<evidence type="ECO:0000256" key="1">
    <source>
        <dbReference type="ARBA" id="ARBA00008136"/>
    </source>
</evidence>
<keyword evidence="7" id="KW-0456">Lyase</keyword>
<proteinExistence type="inferred from homology"/>
<evidence type="ECO:0000256" key="6">
    <source>
        <dbReference type="ARBA" id="ARBA00023125"/>
    </source>
</evidence>